<protein>
    <submittedName>
        <fullName evidence="1">Uncharacterized protein</fullName>
    </submittedName>
</protein>
<keyword evidence="2" id="KW-1185">Reference proteome</keyword>
<reference evidence="1 2" key="1">
    <citation type="submission" date="2018-08" db="EMBL/GenBank/DDBJ databases">
        <title>Chryseobacterium nematophagum: a novel matrix digesting pathogen of nematodes.</title>
        <authorList>
            <person name="Page A."/>
            <person name="Roberts M."/>
            <person name="Felix M.-A."/>
            <person name="Weir W."/>
        </authorList>
    </citation>
    <scope>NUCLEOTIDE SEQUENCE [LARGE SCALE GENOMIC DNA]</scope>
    <source>
        <strain evidence="1 2">JUb275</strain>
    </source>
</reference>
<name>A0A3M7LCW3_9FLAO</name>
<sequence length="91" mass="10750">MLIPLILLIVGIYLIAKVLFGKKKEIIITPSLNKYIVKHEEKLKDDEEYKEYIEWCKMKGELAADKEGFDEYRMKEYQLYKKLIKHGIGGL</sequence>
<proteinExistence type="predicted"/>
<dbReference type="RefSeq" id="WP_122547193.1">
    <property type="nucleotide sequence ID" value="NZ_QWIV01000013.1"/>
</dbReference>
<dbReference type="Proteomes" id="UP000267524">
    <property type="component" value="Unassembled WGS sequence"/>
</dbReference>
<gene>
    <name evidence="1" type="ORF">D1632_10800</name>
</gene>
<evidence type="ECO:0000313" key="1">
    <source>
        <dbReference type="EMBL" id="RMZ60069.1"/>
    </source>
</evidence>
<dbReference type="AlphaFoldDB" id="A0A3M7LCW3"/>
<organism evidence="1 2">
    <name type="scientific">Chryseobacterium nematophagum</name>
    <dbReference type="NCBI Taxonomy" id="2305228"/>
    <lineage>
        <taxon>Bacteria</taxon>
        <taxon>Pseudomonadati</taxon>
        <taxon>Bacteroidota</taxon>
        <taxon>Flavobacteriia</taxon>
        <taxon>Flavobacteriales</taxon>
        <taxon>Weeksellaceae</taxon>
        <taxon>Chryseobacterium group</taxon>
        <taxon>Chryseobacterium</taxon>
    </lineage>
</organism>
<evidence type="ECO:0000313" key="2">
    <source>
        <dbReference type="Proteomes" id="UP000267524"/>
    </source>
</evidence>
<comment type="caution">
    <text evidence="1">The sequence shown here is derived from an EMBL/GenBank/DDBJ whole genome shotgun (WGS) entry which is preliminary data.</text>
</comment>
<dbReference type="EMBL" id="QWIV01000013">
    <property type="protein sequence ID" value="RMZ60069.1"/>
    <property type="molecule type" value="Genomic_DNA"/>
</dbReference>
<accession>A0A3M7LCW3</accession>